<evidence type="ECO:0000313" key="1">
    <source>
        <dbReference type="EMBL" id="MBX45968.1"/>
    </source>
</evidence>
<reference evidence="1" key="1">
    <citation type="submission" date="2018-02" db="EMBL/GenBank/DDBJ databases">
        <title>Rhizophora mucronata_Transcriptome.</title>
        <authorList>
            <person name="Meera S.P."/>
            <person name="Sreeshan A."/>
            <person name="Augustine A."/>
        </authorList>
    </citation>
    <scope>NUCLEOTIDE SEQUENCE</scope>
    <source>
        <tissue evidence="1">Leaf</tissue>
    </source>
</reference>
<name>A0A2P2NTW0_RHIMU</name>
<proteinExistence type="predicted"/>
<accession>A0A2P2NTW0</accession>
<sequence length="8" mass="961">MVARPERC</sequence>
<organism evidence="1">
    <name type="scientific">Rhizophora mucronata</name>
    <name type="common">Asiatic mangrove</name>
    <dbReference type="NCBI Taxonomy" id="61149"/>
    <lineage>
        <taxon>Eukaryota</taxon>
        <taxon>Viridiplantae</taxon>
        <taxon>Streptophyta</taxon>
        <taxon>Embryophyta</taxon>
        <taxon>Tracheophyta</taxon>
        <taxon>Spermatophyta</taxon>
        <taxon>Magnoliopsida</taxon>
        <taxon>eudicotyledons</taxon>
        <taxon>Gunneridae</taxon>
        <taxon>Pentapetalae</taxon>
        <taxon>rosids</taxon>
        <taxon>fabids</taxon>
        <taxon>Malpighiales</taxon>
        <taxon>Rhizophoraceae</taxon>
        <taxon>Rhizophora</taxon>
    </lineage>
</organism>
<dbReference type="EMBL" id="GGEC01065484">
    <property type="protein sequence ID" value="MBX45968.1"/>
    <property type="molecule type" value="Transcribed_RNA"/>
</dbReference>
<protein>
    <submittedName>
        <fullName evidence="1">Uncharacterized protein</fullName>
    </submittedName>
</protein>